<reference evidence="3 4" key="1">
    <citation type="journal article" date="2015" name="Nature">
        <title>rRNA introns, odd ribosomes, and small enigmatic genomes across a large radiation of phyla.</title>
        <authorList>
            <person name="Brown C.T."/>
            <person name="Hug L.A."/>
            <person name="Thomas B.C."/>
            <person name="Sharon I."/>
            <person name="Castelle C.J."/>
            <person name="Singh A."/>
            <person name="Wilkins M.J."/>
            <person name="Williams K.H."/>
            <person name="Banfield J.F."/>
        </authorList>
    </citation>
    <scope>NUCLEOTIDE SEQUENCE [LARGE SCALE GENOMIC DNA]</scope>
</reference>
<feature type="compositionally biased region" description="Polar residues" evidence="1">
    <location>
        <begin position="231"/>
        <end position="256"/>
    </location>
</feature>
<feature type="compositionally biased region" description="Low complexity" evidence="1">
    <location>
        <begin position="203"/>
        <end position="230"/>
    </location>
</feature>
<keyword evidence="2" id="KW-0812">Transmembrane</keyword>
<keyword evidence="2" id="KW-1133">Transmembrane helix</keyword>
<evidence type="ECO:0000256" key="1">
    <source>
        <dbReference type="SAM" id="MobiDB-lite"/>
    </source>
</evidence>
<feature type="transmembrane region" description="Helical" evidence="2">
    <location>
        <begin position="67"/>
        <end position="85"/>
    </location>
</feature>
<name>A0A0G0ZC31_9BACT</name>
<dbReference type="PATRIC" id="fig|1618442.3.peg.879"/>
<proteinExistence type="predicted"/>
<dbReference type="EMBL" id="LCDD01000020">
    <property type="protein sequence ID" value="KKS46219.1"/>
    <property type="molecule type" value="Genomic_DNA"/>
</dbReference>
<protein>
    <submittedName>
        <fullName evidence="3">Uncharacterized protein</fullName>
    </submittedName>
</protein>
<dbReference type="Proteomes" id="UP000034320">
    <property type="component" value="Unassembled WGS sequence"/>
</dbReference>
<feature type="region of interest" description="Disordered" evidence="1">
    <location>
        <begin position="187"/>
        <end position="256"/>
    </location>
</feature>
<organism evidence="3 4">
    <name type="scientific">Candidatus Gottesmanbacteria bacterium GW2011_GWA2_42_18</name>
    <dbReference type="NCBI Taxonomy" id="1618442"/>
    <lineage>
        <taxon>Bacteria</taxon>
        <taxon>Candidatus Gottesmaniibacteriota</taxon>
    </lineage>
</organism>
<dbReference type="AlphaFoldDB" id="A0A0G0ZC31"/>
<gene>
    <name evidence="3" type="ORF">UV09_C0020G0001</name>
</gene>
<sequence>MGKFEKTTFPCFLDLCFPMPYFRNKKNQLFGQKKWRQNGVAEVSPTVGSRDENLSVKKEKASFTKNVIITGIVTVVIGVVGLATVEVSSQLIQKQIAISTGVTGQEFAALPQEEALSADSETEAFAETQAASLGSLEIHTGEGDLFTVEVSDSPPPQVKAARVSTGLSQFASVFSSIVDYIKSPWAGTEKKTTPAPRKPQSGTSNTGTQSNQPTQNTTTGGFGTSVTSNTAQGGQATSSPAGSSQRVITPARKSTTTEDYLSVNTNLELSNNLQVVGDATIKNSATIGGTGIVQGNFTARAGAIVNGAFRANSASTFAGVSTFSRSVQALGGVNTTGADIDAGTGRVFASNLVNSVKAGSNITISGDPRNPTISAKAASATAPVFYGGGSAGVSSLQGSTGALTLTGGGGISVSGLTISLGTVGVASGGTGQTSFGQGWLHSDGTTITSSTSPTVAYVTATSTTATSTFANGINVSAGCFSLNGTCLASGSGTPGGSSGQIQYNNGGSFGGASGFVWDSTTARLGLGTSSPWAKLSLQGTYGSQDPLFDIASSTATNGTATSSVFRVNANGNVGIGTTSPWARLSVTGNSDLGNYALAGYFVATTTATSTFGGAITVGAGQGTSTFAGGLQANVLSVISTTASSTFANGIQITGGCYARPDGTCMGVGNGITSLNGLIVDSQTFTNDTNVTITSGGSAHALGWTGSLAVARGGTGQTSFGQGWLHSDGTTITSSTSPTVAYVTA</sequence>
<evidence type="ECO:0000313" key="4">
    <source>
        <dbReference type="Proteomes" id="UP000034320"/>
    </source>
</evidence>
<comment type="caution">
    <text evidence="3">The sequence shown here is derived from an EMBL/GenBank/DDBJ whole genome shotgun (WGS) entry which is preliminary data.</text>
</comment>
<evidence type="ECO:0000313" key="3">
    <source>
        <dbReference type="EMBL" id="KKS46219.1"/>
    </source>
</evidence>
<feature type="non-terminal residue" evidence="3">
    <location>
        <position position="744"/>
    </location>
</feature>
<accession>A0A0G0ZC31</accession>
<keyword evidence="2" id="KW-0472">Membrane</keyword>
<evidence type="ECO:0000256" key="2">
    <source>
        <dbReference type="SAM" id="Phobius"/>
    </source>
</evidence>